<dbReference type="InterPro" id="IPR049680">
    <property type="entry name" value="FLVCR1-2_SLC49-like"/>
</dbReference>
<comment type="subcellular location">
    <subcellularLocation>
        <location evidence="1">Membrane</location>
        <topology evidence="1">Multi-pass membrane protein</topology>
    </subcellularLocation>
</comment>
<evidence type="ECO:0000256" key="5">
    <source>
        <dbReference type="SAM" id="MobiDB-lite"/>
    </source>
</evidence>
<evidence type="ECO:0000256" key="4">
    <source>
        <dbReference type="ARBA" id="ARBA00023136"/>
    </source>
</evidence>
<dbReference type="Proteomes" id="UP000235371">
    <property type="component" value="Unassembled WGS sequence"/>
</dbReference>
<keyword evidence="4 6" id="KW-0472">Membrane</keyword>
<evidence type="ECO:0000313" key="8">
    <source>
        <dbReference type="Proteomes" id="UP000235371"/>
    </source>
</evidence>
<feature type="transmembrane region" description="Helical" evidence="6">
    <location>
        <begin position="362"/>
        <end position="382"/>
    </location>
</feature>
<dbReference type="InterPro" id="IPR036259">
    <property type="entry name" value="MFS_trans_sf"/>
</dbReference>
<gene>
    <name evidence="7" type="ORF">K444DRAFT_643867</name>
</gene>
<evidence type="ECO:0000256" key="3">
    <source>
        <dbReference type="ARBA" id="ARBA00022989"/>
    </source>
</evidence>
<dbReference type="GO" id="GO:0022857">
    <property type="term" value="F:transmembrane transporter activity"/>
    <property type="evidence" value="ECO:0007669"/>
    <property type="project" value="InterPro"/>
</dbReference>
<feature type="transmembrane region" description="Helical" evidence="6">
    <location>
        <begin position="111"/>
        <end position="129"/>
    </location>
</feature>
<feature type="compositionally biased region" description="Basic and acidic residues" evidence="5">
    <location>
        <begin position="51"/>
        <end position="77"/>
    </location>
</feature>
<dbReference type="GeneID" id="36592978"/>
<feature type="transmembrane region" description="Helical" evidence="6">
    <location>
        <begin position="325"/>
        <end position="350"/>
    </location>
</feature>
<feature type="transmembrane region" description="Helical" evidence="6">
    <location>
        <begin position="149"/>
        <end position="171"/>
    </location>
</feature>
<feature type="region of interest" description="Disordered" evidence="5">
    <location>
        <begin position="1"/>
        <end position="94"/>
    </location>
</feature>
<proteinExistence type="predicted"/>
<reference evidence="7 8" key="1">
    <citation type="submission" date="2016-04" db="EMBL/GenBank/DDBJ databases">
        <title>A degradative enzymes factory behind the ericoid mycorrhizal symbiosis.</title>
        <authorList>
            <consortium name="DOE Joint Genome Institute"/>
            <person name="Martino E."/>
            <person name="Morin E."/>
            <person name="Grelet G."/>
            <person name="Kuo A."/>
            <person name="Kohler A."/>
            <person name="Daghino S."/>
            <person name="Barry K."/>
            <person name="Choi C."/>
            <person name="Cichocki N."/>
            <person name="Clum A."/>
            <person name="Copeland A."/>
            <person name="Hainaut M."/>
            <person name="Haridas S."/>
            <person name="Labutti K."/>
            <person name="Lindquist E."/>
            <person name="Lipzen A."/>
            <person name="Khouja H.-R."/>
            <person name="Murat C."/>
            <person name="Ohm R."/>
            <person name="Olson A."/>
            <person name="Spatafora J."/>
            <person name="Veneault-Fourrey C."/>
            <person name="Henrissat B."/>
            <person name="Grigoriev I."/>
            <person name="Martin F."/>
            <person name="Perotto S."/>
        </authorList>
    </citation>
    <scope>NUCLEOTIDE SEQUENCE [LARGE SCALE GENOMIC DNA]</scope>
    <source>
        <strain evidence="7 8">E</strain>
    </source>
</reference>
<dbReference type="AlphaFoldDB" id="A0A2J6T8D6"/>
<keyword evidence="2 6" id="KW-0812">Transmembrane</keyword>
<dbReference type="Pfam" id="PF07690">
    <property type="entry name" value="MFS_1"/>
    <property type="match status" value="1"/>
</dbReference>
<feature type="transmembrane region" description="Helical" evidence="6">
    <location>
        <begin position="388"/>
        <end position="406"/>
    </location>
</feature>
<dbReference type="Gene3D" id="1.20.1250.20">
    <property type="entry name" value="MFS general substrate transporter like domains"/>
    <property type="match status" value="2"/>
</dbReference>
<keyword evidence="8" id="KW-1185">Reference proteome</keyword>
<dbReference type="SUPFAM" id="SSF103473">
    <property type="entry name" value="MFS general substrate transporter"/>
    <property type="match status" value="1"/>
</dbReference>
<feature type="transmembrane region" description="Helical" evidence="6">
    <location>
        <begin position="418"/>
        <end position="441"/>
    </location>
</feature>
<organism evidence="7 8">
    <name type="scientific">Hyaloscypha bicolor E</name>
    <dbReference type="NCBI Taxonomy" id="1095630"/>
    <lineage>
        <taxon>Eukaryota</taxon>
        <taxon>Fungi</taxon>
        <taxon>Dikarya</taxon>
        <taxon>Ascomycota</taxon>
        <taxon>Pezizomycotina</taxon>
        <taxon>Leotiomycetes</taxon>
        <taxon>Helotiales</taxon>
        <taxon>Hyaloscyphaceae</taxon>
        <taxon>Hyaloscypha</taxon>
        <taxon>Hyaloscypha bicolor</taxon>
    </lineage>
</organism>
<sequence>MKMRGLKSRGNGSAASAPSAGSNVSNGNGSGIDSKNNDELKATQSNGSGDGPDRIGEVEALHEVRSDDELLGDDERGSTTQPGGAQEGGNNSTGVADAMGGRVYKVYKRRWFGLVQLALLNIIVSWDWLSFSANSTTTSQYYNVTPSDINWLSTAFLFAFCVATPLVIYTLHHGGPKPSIITASVLILLGNWIRYGATKAGPHGNFGGVMFGQILTGLAQPFVLAAPTRYSDLWFTNSGRVAATAVMSLANPFGGALAQLIDPSWAGKPEDIPNMVLYIAIISSVASIPSFFIPAAPPTPCSPSGHEEKQALGPSLKFLFTCPEFYMIMVPFTVYVGLFNSISSLINQLLQPYSFTETQAGIAGALLIVVGLVTAAITSPIIDKTKTFLFAIKLQVPIVAISYLAFTWAPQTRNIAAPYAILSVLGAASFSLVPVVLEYLIELTHPVSPEVTSTICWSGGQLLGGIFILVSNALRDPGPNDGSLDDHTNRPPGNMWRALIFQTVIAMVVIPLPLALGCCGRDRKVRMRRVEADKEANDARDVERGVVVP</sequence>
<dbReference type="EMBL" id="KZ613817">
    <property type="protein sequence ID" value="PMD59213.1"/>
    <property type="molecule type" value="Genomic_DNA"/>
</dbReference>
<keyword evidence="3 6" id="KW-1133">Transmembrane helix</keyword>
<dbReference type="PANTHER" id="PTHR10924:SF6">
    <property type="entry name" value="SOLUTE CARRIER FAMILY 49 MEMBER A3"/>
    <property type="match status" value="1"/>
</dbReference>
<evidence type="ECO:0000256" key="1">
    <source>
        <dbReference type="ARBA" id="ARBA00004141"/>
    </source>
</evidence>
<feature type="compositionally biased region" description="Polar residues" evidence="5">
    <location>
        <begin position="78"/>
        <end position="94"/>
    </location>
</feature>
<feature type="transmembrane region" description="Helical" evidence="6">
    <location>
        <begin position="499"/>
        <end position="519"/>
    </location>
</feature>
<dbReference type="PANTHER" id="PTHR10924">
    <property type="entry name" value="MAJOR FACILITATOR SUPERFAMILY PROTEIN-RELATED"/>
    <property type="match status" value="1"/>
</dbReference>
<dbReference type="STRING" id="1095630.A0A2J6T8D6"/>
<evidence type="ECO:0000256" key="6">
    <source>
        <dbReference type="SAM" id="Phobius"/>
    </source>
</evidence>
<feature type="transmembrane region" description="Helical" evidence="6">
    <location>
        <begin position="275"/>
        <end position="296"/>
    </location>
</feature>
<accession>A0A2J6T8D6</accession>
<dbReference type="InParanoid" id="A0A2J6T8D6"/>
<evidence type="ECO:0000313" key="7">
    <source>
        <dbReference type="EMBL" id="PMD59213.1"/>
    </source>
</evidence>
<dbReference type="RefSeq" id="XP_024736117.1">
    <property type="nucleotide sequence ID" value="XM_024884901.1"/>
</dbReference>
<dbReference type="GO" id="GO:0016020">
    <property type="term" value="C:membrane"/>
    <property type="evidence" value="ECO:0007669"/>
    <property type="project" value="UniProtKB-SubCell"/>
</dbReference>
<protein>
    <submittedName>
        <fullName evidence="7">MFS general substrate transporter</fullName>
    </submittedName>
</protein>
<dbReference type="OrthoDB" id="422206at2759"/>
<name>A0A2J6T8D6_9HELO</name>
<dbReference type="InterPro" id="IPR011701">
    <property type="entry name" value="MFS"/>
</dbReference>
<evidence type="ECO:0000256" key="2">
    <source>
        <dbReference type="ARBA" id="ARBA00022692"/>
    </source>
</evidence>
<feature type="compositionally biased region" description="Low complexity" evidence="5">
    <location>
        <begin position="10"/>
        <end position="27"/>
    </location>
</feature>